<dbReference type="Proteomes" id="UP000199048">
    <property type="component" value="Unassembled WGS sequence"/>
</dbReference>
<name>A0A1I4TLA2_9HYPH</name>
<evidence type="ECO:0000313" key="1">
    <source>
        <dbReference type="EMBL" id="SFM77403.1"/>
    </source>
</evidence>
<gene>
    <name evidence="1" type="ORF">SAMN05192568_105511</name>
</gene>
<evidence type="ECO:0000313" key="2">
    <source>
        <dbReference type="Proteomes" id="UP000199048"/>
    </source>
</evidence>
<protein>
    <submittedName>
        <fullName evidence="1">Uncharacterized protein</fullName>
    </submittedName>
</protein>
<dbReference type="OrthoDB" id="7999197at2"/>
<dbReference type="AlphaFoldDB" id="A0A1I4TLA2"/>
<accession>A0A1I4TLA2</accession>
<reference evidence="2" key="1">
    <citation type="submission" date="2016-10" db="EMBL/GenBank/DDBJ databases">
        <authorList>
            <person name="Varghese N."/>
            <person name="Submissions S."/>
        </authorList>
    </citation>
    <scope>NUCLEOTIDE SEQUENCE [LARGE SCALE GENOMIC DNA]</scope>
    <source>
        <strain evidence="2">BL36</strain>
    </source>
</reference>
<proteinExistence type="predicted"/>
<dbReference type="EMBL" id="FOTK01000055">
    <property type="protein sequence ID" value="SFM77403.1"/>
    <property type="molecule type" value="Genomic_DNA"/>
</dbReference>
<keyword evidence="2" id="KW-1185">Reference proteome</keyword>
<sequence>MSYTVEITIAEPASTDEEVETRMYQLPDPYETVANAKEAAAAHIASLDLEPAVVIYSVFDREGFTVASSVEELAEAG</sequence>
<organism evidence="1 2">
    <name type="scientific">Methylobacterium pseudosasicola</name>
    <dbReference type="NCBI Taxonomy" id="582667"/>
    <lineage>
        <taxon>Bacteria</taxon>
        <taxon>Pseudomonadati</taxon>
        <taxon>Pseudomonadota</taxon>
        <taxon>Alphaproteobacteria</taxon>
        <taxon>Hyphomicrobiales</taxon>
        <taxon>Methylobacteriaceae</taxon>
        <taxon>Methylobacterium</taxon>
    </lineage>
</organism>